<name>A0A7N5P2T1_AILME</name>
<dbReference type="InterPro" id="IPR036852">
    <property type="entry name" value="Peptidase_S8/S53_dom_sf"/>
</dbReference>
<organism evidence="1 2">
    <name type="scientific">Ailuropoda melanoleuca</name>
    <name type="common">Giant panda</name>
    <dbReference type="NCBI Taxonomy" id="9646"/>
    <lineage>
        <taxon>Eukaryota</taxon>
        <taxon>Metazoa</taxon>
        <taxon>Chordata</taxon>
        <taxon>Craniata</taxon>
        <taxon>Vertebrata</taxon>
        <taxon>Euteleostomi</taxon>
        <taxon>Mammalia</taxon>
        <taxon>Eutheria</taxon>
        <taxon>Laurasiatheria</taxon>
        <taxon>Carnivora</taxon>
        <taxon>Caniformia</taxon>
        <taxon>Ursidae</taxon>
        <taxon>Ailuropoda</taxon>
    </lineage>
</organism>
<keyword evidence="2" id="KW-1185">Reference proteome</keyword>
<dbReference type="InParanoid" id="A0A7N5P2T1"/>
<dbReference type="SUPFAM" id="SSF52743">
    <property type="entry name" value="Subtilisin-like"/>
    <property type="match status" value="1"/>
</dbReference>
<dbReference type="AlphaFoldDB" id="A0A7N5P2T1"/>
<dbReference type="PANTHER" id="PTHR14218">
    <property type="entry name" value="PROTEASE S8 TRIPEPTIDYL PEPTIDASE I CLN2"/>
    <property type="match status" value="1"/>
</dbReference>
<protein>
    <recommendedName>
        <fullName evidence="3">Peptidase S53 domain-containing protein</fullName>
    </recommendedName>
</protein>
<dbReference type="GO" id="GO:0007417">
    <property type="term" value="P:central nervous system development"/>
    <property type="evidence" value="ECO:0007669"/>
    <property type="project" value="TreeGrafter"/>
</dbReference>
<reference evidence="1" key="3">
    <citation type="submission" date="2025-09" db="UniProtKB">
        <authorList>
            <consortium name="Ensembl"/>
        </authorList>
    </citation>
    <scope>IDENTIFICATION</scope>
</reference>
<dbReference type="Gene3D" id="3.40.50.200">
    <property type="entry name" value="Peptidase S8/S53 domain"/>
    <property type="match status" value="1"/>
</dbReference>
<reference evidence="1" key="2">
    <citation type="submission" date="2025-08" db="UniProtKB">
        <authorList>
            <consortium name="Ensembl"/>
        </authorList>
    </citation>
    <scope>IDENTIFICATION</scope>
</reference>
<accession>A0A7N5P2T1</accession>
<dbReference type="GO" id="GO:0008240">
    <property type="term" value="F:tripeptidyl-peptidase activity"/>
    <property type="evidence" value="ECO:0007669"/>
    <property type="project" value="TreeGrafter"/>
</dbReference>
<reference evidence="1 2" key="1">
    <citation type="journal article" date="2010" name="Nature">
        <title>The sequence and de novo assembly of the giant panda genome.</title>
        <authorList>
            <person name="Li R."/>
            <person name="Fan W."/>
            <person name="Tian G."/>
            <person name="Zhu H."/>
            <person name="He L."/>
            <person name="Cai J."/>
            <person name="Huang Q."/>
            <person name="Cai Q."/>
            <person name="Li B."/>
            <person name="Bai Y."/>
            <person name="Zhang Z."/>
            <person name="Zhang Y."/>
            <person name="Wang W."/>
            <person name="Li J."/>
            <person name="Wei F."/>
            <person name="Li H."/>
            <person name="Jian M."/>
            <person name="Li J."/>
            <person name="Zhang Z."/>
            <person name="Nielsen R."/>
            <person name="Li D."/>
            <person name="Gu W."/>
            <person name="Yang Z."/>
            <person name="Xuan Z."/>
            <person name="Ryder O.A."/>
            <person name="Leung F.C."/>
            <person name="Zhou Y."/>
            <person name="Cao J."/>
            <person name="Sun X."/>
            <person name="Fu Y."/>
            <person name="Fang X."/>
            <person name="Guo X."/>
            <person name="Wang B."/>
            <person name="Hou R."/>
            <person name="Shen F."/>
            <person name="Mu B."/>
            <person name="Ni P."/>
            <person name="Lin R."/>
            <person name="Qian W."/>
            <person name="Wang G."/>
            <person name="Yu C."/>
            <person name="Nie W."/>
            <person name="Wang J."/>
            <person name="Wu Z."/>
            <person name="Liang H."/>
            <person name="Min J."/>
            <person name="Wu Q."/>
            <person name="Cheng S."/>
            <person name="Ruan J."/>
            <person name="Wang M."/>
            <person name="Shi Z."/>
            <person name="Wen M."/>
            <person name="Liu B."/>
            <person name="Ren X."/>
            <person name="Zheng H."/>
            <person name="Dong D."/>
            <person name="Cook K."/>
            <person name="Shan G."/>
            <person name="Zhang H."/>
            <person name="Kosiol C."/>
            <person name="Xie X."/>
            <person name="Lu Z."/>
            <person name="Zheng H."/>
            <person name="Li Y."/>
            <person name="Steiner C.C."/>
            <person name="Lam T.T."/>
            <person name="Lin S."/>
            <person name="Zhang Q."/>
            <person name="Li G."/>
            <person name="Tian J."/>
            <person name="Gong T."/>
            <person name="Liu H."/>
            <person name="Zhang D."/>
            <person name="Fang L."/>
            <person name="Ye C."/>
            <person name="Zhang J."/>
            <person name="Hu W."/>
            <person name="Xu A."/>
            <person name="Ren Y."/>
            <person name="Zhang G."/>
            <person name="Bruford M.W."/>
            <person name="Li Q."/>
            <person name="Ma L."/>
            <person name="Guo Y."/>
            <person name="An N."/>
            <person name="Hu Y."/>
            <person name="Zheng Y."/>
            <person name="Shi Y."/>
            <person name="Li Z."/>
            <person name="Liu Q."/>
            <person name="Chen Y."/>
            <person name="Zhao J."/>
            <person name="Qu N."/>
            <person name="Zhao S."/>
            <person name="Tian F."/>
            <person name="Wang X."/>
            <person name="Wang H."/>
            <person name="Xu L."/>
            <person name="Liu X."/>
            <person name="Vinar T."/>
            <person name="Wang Y."/>
            <person name="Lam T.W."/>
            <person name="Yiu S.M."/>
            <person name="Liu S."/>
            <person name="Zhang H."/>
            <person name="Li D."/>
            <person name="Huang Y."/>
            <person name="Wang X."/>
            <person name="Yang G."/>
            <person name="Jiang Z."/>
            <person name="Wang J."/>
            <person name="Qin N."/>
            <person name="Li L."/>
            <person name="Li J."/>
            <person name="Bolund L."/>
            <person name="Kristiansen K."/>
            <person name="Wong G.K."/>
            <person name="Olson M."/>
            <person name="Zhang X."/>
            <person name="Li S."/>
            <person name="Yang H."/>
            <person name="Wang J."/>
            <person name="Wang J."/>
        </authorList>
    </citation>
    <scope>NUCLEOTIDE SEQUENCE [LARGE SCALE GENOMIC DNA]</scope>
</reference>
<evidence type="ECO:0008006" key="3">
    <source>
        <dbReference type="Google" id="ProtNLM"/>
    </source>
</evidence>
<dbReference type="PANTHER" id="PTHR14218:SF15">
    <property type="entry name" value="TRIPEPTIDYL-PEPTIDASE 1"/>
    <property type="match status" value="1"/>
</dbReference>
<dbReference type="GO" id="GO:0006508">
    <property type="term" value="P:proteolysis"/>
    <property type="evidence" value="ECO:0007669"/>
    <property type="project" value="InterPro"/>
</dbReference>
<evidence type="ECO:0000313" key="1">
    <source>
        <dbReference type="Ensembl" id="ENSAMEP00000025857.1"/>
    </source>
</evidence>
<dbReference type="GeneTree" id="ENSGT00390000008684"/>
<sequence length="150" mass="16173">MQLFGSMFPHHSRVDQVIGPQGSGLAGVEASLDVEYLMSMGANISTWVFSNAGRHESQEPFLQWLLLLSNTSGLPWVHTVSYGDDEDSLSQAYMKRVNTEFMKAAARGMSILFASGDSGAGCRAVSGGKHVFRPSFPASKSQNPISGVEM</sequence>
<dbReference type="Ensembl" id="ENSAMET00000049083.1">
    <property type="protein sequence ID" value="ENSAMEP00000025857.1"/>
    <property type="gene ID" value="ENSAMEG00000027014.1"/>
</dbReference>
<proteinExistence type="predicted"/>
<dbReference type="Proteomes" id="UP000008912">
    <property type="component" value="Unassembled WGS sequence"/>
</dbReference>
<evidence type="ECO:0000313" key="2">
    <source>
        <dbReference type="Proteomes" id="UP000008912"/>
    </source>
</evidence>
<dbReference type="GO" id="GO:0004252">
    <property type="term" value="F:serine-type endopeptidase activity"/>
    <property type="evidence" value="ECO:0007669"/>
    <property type="project" value="InterPro"/>
</dbReference>
<dbReference type="InterPro" id="IPR050819">
    <property type="entry name" value="Tripeptidyl-peptidase_I"/>
</dbReference>